<keyword evidence="4" id="KW-1185">Reference proteome</keyword>
<dbReference type="Proteomes" id="UP000641514">
    <property type="component" value="Unassembled WGS sequence"/>
</dbReference>
<dbReference type="RefSeq" id="WP_188671488.1">
    <property type="nucleotide sequence ID" value="NZ_BMJH01000001.1"/>
</dbReference>
<dbReference type="NCBIfam" id="TIGR00252">
    <property type="entry name" value="YraN family protein"/>
    <property type="match status" value="1"/>
</dbReference>
<evidence type="ECO:0000313" key="4">
    <source>
        <dbReference type="Proteomes" id="UP000641514"/>
    </source>
</evidence>
<organism evidence="3 4">
    <name type="scientific">Hoyosella rhizosphaerae</name>
    <dbReference type="NCBI Taxonomy" id="1755582"/>
    <lineage>
        <taxon>Bacteria</taxon>
        <taxon>Bacillati</taxon>
        <taxon>Actinomycetota</taxon>
        <taxon>Actinomycetes</taxon>
        <taxon>Mycobacteriales</taxon>
        <taxon>Hoyosellaceae</taxon>
        <taxon>Hoyosella</taxon>
    </lineage>
</organism>
<dbReference type="NCBIfam" id="NF009150">
    <property type="entry name" value="PRK12497.1-3"/>
    <property type="match status" value="1"/>
</dbReference>
<gene>
    <name evidence="3" type="ORF">GCM10011410_11730</name>
</gene>
<dbReference type="HAMAP" id="MF_00048">
    <property type="entry name" value="UPF0102"/>
    <property type="match status" value="1"/>
</dbReference>
<reference evidence="3" key="1">
    <citation type="journal article" date="2014" name="Int. J. Syst. Evol. Microbiol.">
        <title>Complete genome sequence of Corynebacterium casei LMG S-19264T (=DSM 44701T), isolated from a smear-ripened cheese.</title>
        <authorList>
            <consortium name="US DOE Joint Genome Institute (JGI-PGF)"/>
            <person name="Walter F."/>
            <person name="Albersmeier A."/>
            <person name="Kalinowski J."/>
            <person name="Ruckert C."/>
        </authorList>
    </citation>
    <scope>NUCLEOTIDE SEQUENCE</scope>
    <source>
        <strain evidence="3">CGMCC 1.15478</strain>
    </source>
</reference>
<sequence>MPPLHSRPPTLANQQITLGRKGEDIAANYLVQRGFTLLDRNWRCRYGELDLVCAADSDTLVFVEVKTRSTLTCGHPCESVSSRKLERMRHLARLWLSQHSRSWRTVRFDIVGIIVDAAVDLEAVAGADVPTITHLENVI</sequence>
<proteinExistence type="inferred from homology"/>
<dbReference type="GO" id="GO:0003676">
    <property type="term" value="F:nucleic acid binding"/>
    <property type="evidence" value="ECO:0007669"/>
    <property type="project" value="InterPro"/>
</dbReference>
<dbReference type="NCBIfam" id="NF009154">
    <property type="entry name" value="PRK12497.3-3"/>
    <property type="match status" value="1"/>
</dbReference>
<dbReference type="SUPFAM" id="SSF52980">
    <property type="entry name" value="Restriction endonuclease-like"/>
    <property type="match status" value="1"/>
</dbReference>
<evidence type="ECO:0000256" key="2">
    <source>
        <dbReference type="HAMAP-Rule" id="MF_00048"/>
    </source>
</evidence>
<comment type="caution">
    <text evidence="3">The sequence shown here is derived from an EMBL/GenBank/DDBJ whole genome shotgun (WGS) entry which is preliminary data.</text>
</comment>
<dbReference type="Pfam" id="PF02021">
    <property type="entry name" value="UPF0102"/>
    <property type="match status" value="1"/>
</dbReference>
<dbReference type="Gene3D" id="3.40.1350.10">
    <property type="match status" value="1"/>
</dbReference>
<accession>A0A916XB60</accession>
<reference evidence="3" key="2">
    <citation type="submission" date="2020-09" db="EMBL/GenBank/DDBJ databases">
        <authorList>
            <person name="Sun Q."/>
            <person name="Zhou Y."/>
        </authorList>
    </citation>
    <scope>NUCLEOTIDE SEQUENCE</scope>
    <source>
        <strain evidence="3">CGMCC 1.15478</strain>
    </source>
</reference>
<dbReference type="PANTHER" id="PTHR34039">
    <property type="entry name" value="UPF0102 PROTEIN YRAN"/>
    <property type="match status" value="1"/>
</dbReference>
<dbReference type="EMBL" id="BMJH01000001">
    <property type="protein sequence ID" value="GGC60902.1"/>
    <property type="molecule type" value="Genomic_DNA"/>
</dbReference>
<dbReference type="AlphaFoldDB" id="A0A916XB60"/>
<evidence type="ECO:0000256" key="1">
    <source>
        <dbReference type="ARBA" id="ARBA00006738"/>
    </source>
</evidence>
<evidence type="ECO:0000313" key="3">
    <source>
        <dbReference type="EMBL" id="GGC60902.1"/>
    </source>
</evidence>
<dbReference type="CDD" id="cd20736">
    <property type="entry name" value="PoNe_Nuclease"/>
    <property type="match status" value="1"/>
</dbReference>
<name>A0A916XB60_9ACTN</name>
<dbReference type="InterPro" id="IPR003509">
    <property type="entry name" value="UPF0102_YraN-like"/>
</dbReference>
<comment type="similarity">
    <text evidence="1 2">Belongs to the UPF0102 family.</text>
</comment>
<dbReference type="InterPro" id="IPR011856">
    <property type="entry name" value="tRNA_endonuc-like_dom_sf"/>
</dbReference>
<protein>
    <recommendedName>
        <fullName evidence="2">UPF0102 protein GCM10011410_11730</fullName>
    </recommendedName>
</protein>
<dbReference type="PANTHER" id="PTHR34039:SF1">
    <property type="entry name" value="UPF0102 PROTEIN YRAN"/>
    <property type="match status" value="1"/>
</dbReference>
<dbReference type="InterPro" id="IPR011335">
    <property type="entry name" value="Restrct_endonuc-II-like"/>
</dbReference>